<dbReference type="InterPro" id="IPR019660">
    <property type="entry name" value="Put_sensory_transdc_reg_YbjN"/>
</dbReference>
<gene>
    <name evidence="2" type="ORF">IHV25_08085</name>
</gene>
<evidence type="ECO:0000313" key="3">
    <source>
        <dbReference type="Proteomes" id="UP000631034"/>
    </source>
</evidence>
<accession>A0A8J6YW94</accession>
<dbReference type="CDD" id="cd17511">
    <property type="entry name" value="YbjN_AmyR-like"/>
    <property type="match status" value="1"/>
</dbReference>
<reference evidence="2" key="1">
    <citation type="submission" date="2020-10" db="EMBL/GenBank/DDBJ databases">
        <title>Genome sequence of the unusual species of purple photosynthetic bacteria, Phaeovibrio sulfidiphilus DSM 23193, type strain.</title>
        <authorList>
            <person name="Kyndt J.A."/>
            <person name="Meyer T.E."/>
        </authorList>
    </citation>
    <scope>NUCLEOTIDE SEQUENCE</scope>
    <source>
        <strain evidence="2">DSM 23193</strain>
    </source>
</reference>
<dbReference type="Pfam" id="PF10722">
    <property type="entry name" value="YbjN"/>
    <property type="match status" value="1"/>
</dbReference>
<evidence type="ECO:0000256" key="1">
    <source>
        <dbReference type="SAM" id="SignalP"/>
    </source>
</evidence>
<dbReference type="Proteomes" id="UP000631034">
    <property type="component" value="Unassembled WGS sequence"/>
</dbReference>
<protein>
    <submittedName>
        <fullName evidence="2">YbjN domain-containing protein</fullName>
    </submittedName>
</protein>
<organism evidence="2 3">
    <name type="scientific">Phaeovibrio sulfidiphilus</name>
    <dbReference type="NCBI Taxonomy" id="1220600"/>
    <lineage>
        <taxon>Bacteria</taxon>
        <taxon>Pseudomonadati</taxon>
        <taxon>Pseudomonadota</taxon>
        <taxon>Alphaproteobacteria</taxon>
        <taxon>Rhodospirillales</taxon>
        <taxon>Rhodospirillaceae</taxon>
        <taxon>Phaeovibrio</taxon>
    </lineage>
</organism>
<dbReference type="AlphaFoldDB" id="A0A8J6YW94"/>
<evidence type="ECO:0000313" key="2">
    <source>
        <dbReference type="EMBL" id="MBE1237604.1"/>
    </source>
</evidence>
<keyword evidence="1" id="KW-0732">Signal</keyword>
<dbReference type="RefSeq" id="WP_192534619.1">
    <property type="nucleotide sequence ID" value="NZ_JACZHT010000006.1"/>
</dbReference>
<feature type="chain" id="PRO_5035241347" evidence="1">
    <location>
        <begin position="28"/>
        <end position="159"/>
    </location>
</feature>
<feature type="signal peptide" evidence="1">
    <location>
        <begin position="1"/>
        <end position="27"/>
    </location>
</feature>
<dbReference type="EMBL" id="JACZHT010000006">
    <property type="protein sequence ID" value="MBE1237604.1"/>
    <property type="molecule type" value="Genomic_DNA"/>
</dbReference>
<name>A0A8J6YW94_9PROT</name>
<sequence>MFPVSRIVRTALASVAVSAFCVSTALAADLIDATSPEAILDVAKGFGSAQLTTDSAGDPMISGRIDGTRYSIMFYGCKDGRNCTDVQFGTAWSKPGMSLEEINRWNRTARFSKAFLDDENDPVLEMAVNLNAGVTRKNLEDTIDWWATAVNAFRMEVLN</sequence>
<keyword evidence="3" id="KW-1185">Reference proteome</keyword>
<comment type="caution">
    <text evidence="2">The sequence shown here is derived from an EMBL/GenBank/DDBJ whole genome shotgun (WGS) entry which is preliminary data.</text>
</comment>
<proteinExistence type="predicted"/>